<dbReference type="PANTHER" id="PTHR23513:SF6">
    <property type="entry name" value="MAJOR FACILITATOR SUPERFAMILY ASSOCIATED DOMAIN-CONTAINING PROTEIN"/>
    <property type="match status" value="1"/>
</dbReference>
<proteinExistence type="predicted"/>
<feature type="transmembrane region" description="Helical" evidence="7">
    <location>
        <begin position="343"/>
        <end position="368"/>
    </location>
</feature>
<comment type="subcellular location">
    <subcellularLocation>
        <location evidence="1">Cell membrane</location>
        <topology evidence="1">Multi-pass membrane protein</topology>
    </subcellularLocation>
</comment>
<gene>
    <name evidence="9" type="ORF">VW23_022560</name>
</gene>
<comment type="caution">
    <text evidence="9">The sequence shown here is derived from an EMBL/GenBank/DDBJ whole genome shotgun (WGS) entry which is preliminary data.</text>
</comment>
<dbReference type="PROSITE" id="PS50850">
    <property type="entry name" value="MFS"/>
    <property type="match status" value="1"/>
</dbReference>
<feature type="transmembrane region" description="Helical" evidence="7">
    <location>
        <begin position="250"/>
        <end position="274"/>
    </location>
</feature>
<evidence type="ECO:0000256" key="3">
    <source>
        <dbReference type="ARBA" id="ARBA00022475"/>
    </source>
</evidence>
<keyword evidence="4 7" id="KW-0812">Transmembrane</keyword>
<dbReference type="AlphaFoldDB" id="A0A1E5XNQ8"/>
<evidence type="ECO:0000256" key="1">
    <source>
        <dbReference type="ARBA" id="ARBA00004651"/>
    </source>
</evidence>
<dbReference type="OrthoDB" id="9793136at2"/>
<keyword evidence="5 7" id="KW-1133">Transmembrane helix</keyword>
<keyword evidence="6 7" id="KW-0472">Membrane</keyword>
<evidence type="ECO:0000256" key="7">
    <source>
        <dbReference type="SAM" id="Phobius"/>
    </source>
</evidence>
<dbReference type="PANTHER" id="PTHR23513">
    <property type="entry name" value="INTEGRAL MEMBRANE EFFLUX PROTEIN-RELATED"/>
    <property type="match status" value="1"/>
</dbReference>
<protein>
    <submittedName>
        <fullName evidence="9">MFS transporter permease</fullName>
    </submittedName>
</protein>
<dbReference type="GO" id="GO:0022857">
    <property type="term" value="F:transmembrane transporter activity"/>
    <property type="evidence" value="ECO:0007669"/>
    <property type="project" value="InterPro"/>
</dbReference>
<evidence type="ECO:0000256" key="4">
    <source>
        <dbReference type="ARBA" id="ARBA00022692"/>
    </source>
</evidence>
<evidence type="ECO:0000259" key="8">
    <source>
        <dbReference type="PROSITE" id="PS50850"/>
    </source>
</evidence>
<feature type="transmembrane region" description="Helical" evidence="7">
    <location>
        <begin position="166"/>
        <end position="189"/>
    </location>
</feature>
<keyword evidence="3" id="KW-1003">Cell membrane</keyword>
<feature type="transmembrane region" description="Helical" evidence="7">
    <location>
        <begin position="281"/>
        <end position="301"/>
    </location>
</feature>
<feature type="transmembrane region" description="Helical" evidence="7">
    <location>
        <begin position="210"/>
        <end position="230"/>
    </location>
</feature>
<dbReference type="RefSeq" id="WP_069910578.1">
    <property type="nucleotide sequence ID" value="NZ_LAJE02000222.1"/>
</dbReference>
<dbReference type="Proteomes" id="UP000095463">
    <property type="component" value="Unassembled WGS sequence"/>
</dbReference>
<evidence type="ECO:0000256" key="5">
    <source>
        <dbReference type="ARBA" id="ARBA00022989"/>
    </source>
</evidence>
<feature type="transmembrane region" description="Helical" evidence="7">
    <location>
        <begin position="26"/>
        <end position="50"/>
    </location>
</feature>
<evidence type="ECO:0000256" key="2">
    <source>
        <dbReference type="ARBA" id="ARBA00022448"/>
    </source>
</evidence>
<feature type="transmembrane region" description="Helical" evidence="7">
    <location>
        <begin position="307"/>
        <end position="331"/>
    </location>
</feature>
<accession>A0A1E5XNQ8</accession>
<evidence type="ECO:0000313" key="10">
    <source>
        <dbReference type="Proteomes" id="UP000095463"/>
    </source>
</evidence>
<evidence type="ECO:0000256" key="6">
    <source>
        <dbReference type="ARBA" id="ARBA00023136"/>
    </source>
</evidence>
<dbReference type="InterPro" id="IPR036259">
    <property type="entry name" value="MFS_trans_sf"/>
</dbReference>
<dbReference type="SUPFAM" id="SSF103473">
    <property type="entry name" value="MFS general substrate transporter"/>
    <property type="match status" value="1"/>
</dbReference>
<reference evidence="9 10" key="1">
    <citation type="journal article" date="2015" name="Genome Announc.">
        <title>Genome Assemblies of Three Soil-Associated Devosia species: D. insulae, D. limi, and D. soli.</title>
        <authorList>
            <person name="Hassan Y.I."/>
            <person name="Lepp D."/>
            <person name="Zhou T."/>
        </authorList>
    </citation>
    <scope>NUCLEOTIDE SEQUENCE [LARGE SCALE GENOMIC DNA]</scope>
    <source>
        <strain evidence="9 10">DS-56</strain>
    </source>
</reference>
<dbReference type="InterPro" id="IPR020846">
    <property type="entry name" value="MFS_dom"/>
</dbReference>
<dbReference type="GO" id="GO:0005886">
    <property type="term" value="C:plasma membrane"/>
    <property type="evidence" value="ECO:0007669"/>
    <property type="project" value="UniProtKB-SubCell"/>
</dbReference>
<dbReference type="Pfam" id="PF05977">
    <property type="entry name" value="MFS_3"/>
    <property type="match status" value="1"/>
</dbReference>
<organism evidence="9 10">
    <name type="scientific">Devosia insulae DS-56</name>
    <dbReference type="NCBI Taxonomy" id="1116389"/>
    <lineage>
        <taxon>Bacteria</taxon>
        <taxon>Pseudomonadati</taxon>
        <taxon>Pseudomonadota</taxon>
        <taxon>Alphaproteobacteria</taxon>
        <taxon>Hyphomicrobiales</taxon>
        <taxon>Devosiaceae</taxon>
        <taxon>Devosia</taxon>
    </lineage>
</organism>
<keyword evidence="10" id="KW-1185">Reference proteome</keyword>
<keyword evidence="2" id="KW-0813">Transport</keyword>
<dbReference type="CDD" id="cd06173">
    <property type="entry name" value="MFS_MefA_like"/>
    <property type="match status" value="1"/>
</dbReference>
<sequence>MNRRPFLAFAVAETLSISGTRLSTIAIPWLVLTSTGSPVLTGIVAMAEMLPYVVAKALSGPLIDRIGPKRLAIGCDLASVLVVGLVPLLALIGWIGFELLLPIVVAMGMLRGPSDAAKHAMVPEIARLAAVPLERVTGVAGVIDRLASTVGAAAAGGLIALIGPGLALALNAATFGLAALVVVVGIPAFRATQPETRASYFTELREGFDFIRRDALLVGIVIMISTTNLLDAAYSVVLLPVWTQSSGHDAALLGLLFAVMSAGAIAGAAIATATGERLPRLTVYTVAFLIAGLPRFAIFAIDVPLIAALVTLAIAGFAAGFINPILSAVIIERIPSAMIGRATALIGAFTWALIPFGGLVGGALIALFGLGPTLWLTGLLYFAATLLPLARRSFRSFGSRPSEAQSV</sequence>
<evidence type="ECO:0000313" key="9">
    <source>
        <dbReference type="EMBL" id="OEO30233.1"/>
    </source>
</evidence>
<dbReference type="EMBL" id="LAJE02000222">
    <property type="protein sequence ID" value="OEO30233.1"/>
    <property type="molecule type" value="Genomic_DNA"/>
</dbReference>
<feature type="domain" description="Major facilitator superfamily (MFS) profile" evidence="8">
    <location>
        <begin position="1"/>
        <end position="396"/>
    </location>
</feature>
<name>A0A1E5XNQ8_9HYPH</name>
<dbReference type="InterPro" id="IPR010290">
    <property type="entry name" value="TM_effector"/>
</dbReference>
<feature type="transmembrane region" description="Helical" evidence="7">
    <location>
        <begin position="71"/>
        <end position="97"/>
    </location>
</feature>
<feature type="transmembrane region" description="Helical" evidence="7">
    <location>
        <begin position="374"/>
        <end position="390"/>
    </location>
</feature>
<dbReference type="Gene3D" id="1.20.1250.20">
    <property type="entry name" value="MFS general substrate transporter like domains"/>
    <property type="match status" value="1"/>
</dbReference>